<proteinExistence type="predicted"/>
<reference evidence="1 2" key="1">
    <citation type="submission" date="2024-05" db="EMBL/GenBank/DDBJ databases">
        <title>Genome sequencing and assembly of Indian major carp, Cirrhinus mrigala (Hamilton, 1822).</title>
        <authorList>
            <person name="Mohindra V."/>
            <person name="Chowdhury L.M."/>
            <person name="Lal K."/>
            <person name="Jena J.K."/>
        </authorList>
    </citation>
    <scope>NUCLEOTIDE SEQUENCE [LARGE SCALE GENOMIC DNA]</scope>
    <source>
        <strain evidence="1">CM1030</strain>
        <tissue evidence="1">Blood</tissue>
    </source>
</reference>
<accession>A0ABD0R220</accession>
<comment type="caution">
    <text evidence="1">The sequence shown here is derived from an EMBL/GenBank/DDBJ whole genome shotgun (WGS) entry which is preliminary data.</text>
</comment>
<organism evidence="1 2">
    <name type="scientific">Cirrhinus mrigala</name>
    <name type="common">Mrigala</name>
    <dbReference type="NCBI Taxonomy" id="683832"/>
    <lineage>
        <taxon>Eukaryota</taxon>
        <taxon>Metazoa</taxon>
        <taxon>Chordata</taxon>
        <taxon>Craniata</taxon>
        <taxon>Vertebrata</taxon>
        <taxon>Euteleostomi</taxon>
        <taxon>Actinopterygii</taxon>
        <taxon>Neopterygii</taxon>
        <taxon>Teleostei</taxon>
        <taxon>Ostariophysi</taxon>
        <taxon>Cypriniformes</taxon>
        <taxon>Cyprinidae</taxon>
        <taxon>Labeoninae</taxon>
        <taxon>Labeonini</taxon>
        <taxon>Cirrhinus</taxon>
    </lineage>
</organism>
<keyword evidence="2" id="KW-1185">Reference proteome</keyword>
<dbReference type="EMBL" id="JAMKFB020000005">
    <property type="protein sequence ID" value="KAL0192551.1"/>
    <property type="molecule type" value="Genomic_DNA"/>
</dbReference>
<evidence type="ECO:0000313" key="1">
    <source>
        <dbReference type="EMBL" id="KAL0192551.1"/>
    </source>
</evidence>
<protein>
    <submittedName>
        <fullName evidence="1">Uncharacterized protein</fullName>
    </submittedName>
</protein>
<feature type="non-terminal residue" evidence="1">
    <location>
        <position position="1"/>
    </location>
</feature>
<gene>
    <name evidence="1" type="ORF">M9458_010847</name>
</gene>
<dbReference type="AlphaFoldDB" id="A0ABD0R220"/>
<dbReference type="Proteomes" id="UP001529510">
    <property type="component" value="Unassembled WGS sequence"/>
</dbReference>
<sequence>VDFPLLHYPDWEMVSSQEIRRTRPLQTLTLTSTLEHWNIYRRRKLRQKSESSEHHPGLY</sequence>
<evidence type="ECO:0000313" key="2">
    <source>
        <dbReference type="Proteomes" id="UP001529510"/>
    </source>
</evidence>
<name>A0ABD0R220_CIRMR</name>